<dbReference type="Pfam" id="PF01652">
    <property type="entry name" value="IF4E"/>
    <property type="match status" value="1"/>
</dbReference>
<accession>A0A2P2HYY2</accession>
<dbReference type="EMBL" id="IACT01001533">
    <property type="protein sequence ID" value="LAC20879.1"/>
    <property type="molecule type" value="mRNA"/>
</dbReference>
<reference evidence="2" key="2">
    <citation type="journal article" date="2018" name="Biosci. Biotechnol. Biochem.">
        <title>Polysaccharide hydrolase of the hadal zone amphipods Hirondellea gigas.</title>
        <authorList>
            <person name="Kobayashi H."/>
            <person name="Nagahama T."/>
            <person name="Arai W."/>
            <person name="Sasagawa Y."/>
            <person name="Umeda M."/>
            <person name="Hayashi T."/>
            <person name="Nikaido I."/>
            <person name="Watanabe H."/>
            <person name="Oguri K."/>
            <person name="Kitazato H."/>
            <person name="Fujioka K."/>
            <person name="Kido Y."/>
            <person name="Takami H."/>
        </authorList>
    </citation>
    <scope>NUCLEOTIDE SEQUENCE</scope>
    <source>
        <tissue evidence="2">Whole body</tissue>
    </source>
</reference>
<keyword evidence="1" id="KW-0648">Protein biosynthesis</keyword>
<dbReference type="Gene3D" id="3.30.760.10">
    <property type="entry name" value="RNA Cap, Translation Initiation Factor Eif4e"/>
    <property type="match status" value="1"/>
</dbReference>
<dbReference type="SUPFAM" id="SSF55418">
    <property type="entry name" value="eIF4e-like"/>
    <property type="match status" value="1"/>
</dbReference>
<evidence type="ECO:0000256" key="1">
    <source>
        <dbReference type="RuleBase" id="RU004374"/>
    </source>
</evidence>
<dbReference type="AlphaFoldDB" id="A0A2P2HYY2"/>
<organism evidence="2">
    <name type="scientific">Hirondellea gigas</name>
    <dbReference type="NCBI Taxonomy" id="1518452"/>
    <lineage>
        <taxon>Eukaryota</taxon>
        <taxon>Metazoa</taxon>
        <taxon>Ecdysozoa</taxon>
        <taxon>Arthropoda</taxon>
        <taxon>Crustacea</taxon>
        <taxon>Multicrustacea</taxon>
        <taxon>Malacostraca</taxon>
        <taxon>Eumalacostraca</taxon>
        <taxon>Peracarida</taxon>
        <taxon>Amphipoda</taxon>
        <taxon>Amphilochidea</taxon>
        <taxon>Lysianassida</taxon>
        <taxon>Lysianassidira</taxon>
        <taxon>Lysianassoidea</taxon>
        <taxon>Lysianassidae</taxon>
        <taxon>Hirondellea</taxon>
    </lineage>
</organism>
<dbReference type="InterPro" id="IPR023398">
    <property type="entry name" value="TIF_eIF4e-like"/>
</dbReference>
<evidence type="ECO:0000313" key="2">
    <source>
        <dbReference type="EMBL" id="LAB66981.1"/>
    </source>
</evidence>
<dbReference type="GO" id="GO:0016281">
    <property type="term" value="C:eukaryotic translation initiation factor 4F complex"/>
    <property type="evidence" value="ECO:0007669"/>
    <property type="project" value="TreeGrafter"/>
</dbReference>
<dbReference type="EMBL" id="IACF01001269">
    <property type="protein sequence ID" value="LAB66981.1"/>
    <property type="molecule type" value="mRNA"/>
</dbReference>
<dbReference type="GO" id="GO:0000340">
    <property type="term" value="F:RNA 7-methylguanosine cap binding"/>
    <property type="evidence" value="ECO:0007669"/>
    <property type="project" value="TreeGrafter"/>
</dbReference>
<dbReference type="InterPro" id="IPR001040">
    <property type="entry name" value="TIF_eIF_4E"/>
</dbReference>
<reference evidence="3" key="1">
    <citation type="submission" date="2017-11" db="EMBL/GenBank/DDBJ databases">
        <title>The sensing device of the deep-sea amphipod.</title>
        <authorList>
            <person name="Kobayashi H."/>
            <person name="Nagahama T."/>
            <person name="Arai W."/>
            <person name="Sasagawa Y."/>
            <person name="Umeda M."/>
            <person name="Hayashi T."/>
            <person name="Nikaido I."/>
            <person name="Watanabe H."/>
            <person name="Oguri K."/>
            <person name="Kitazato H."/>
            <person name="Fujioka K."/>
            <person name="Kido Y."/>
            <person name="Takami H."/>
        </authorList>
    </citation>
    <scope>NUCLEOTIDE SEQUENCE</scope>
    <source>
        <tissue evidence="3">Whole body</tissue>
    </source>
</reference>
<name>A0A2P2HYY2_9CRUS</name>
<dbReference type="GO" id="GO:0003743">
    <property type="term" value="F:translation initiation factor activity"/>
    <property type="evidence" value="ECO:0007669"/>
    <property type="project" value="UniProtKB-KW"/>
</dbReference>
<sequence>MEEEELEDAIMPIRLDLQGPLEIPTNEHRSQYIWNMWYSNRSTKRNYDQNLRLISRWGTVEGFWRHYQWLKRPSYLTLQSDYHLFKEGIKPMWEYPSNVNGGKWKLCLRKGIIDRCWENLLMAVVGEQFEVGDEICGIVVSVRNQEDNLAIWNKSANDQRTVESIRKKLIEVLQLPNNTLLEYKTHNQALKEAWRGHKVFSSSTQKML</sequence>
<keyword evidence="1 2" id="KW-0396">Initiation factor</keyword>
<keyword evidence="1" id="KW-0694">RNA-binding</keyword>
<proteinExistence type="evidence at transcript level"/>
<dbReference type="PANTHER" id="PTHR11960">
    <property type="entry name" value="EUKARYOTIC TRANSLATION INITIATION FACTOR 4E RELATED"/>
    <property type="match status" value="1"/>
</dbReference>
<evidence type="ECO:0000313" key="3">
    <source>
        <dbReference type="EMBL" id="LAC20879.1"/>
    </source>
</evidence>
<protein>
    <submittedName>
        <fullName evidence="2">Eukaryotic translation initiation factor 4E type 2-like</fullName>
    </submittedName>
</protein>
<comment type="similarity">
    <text evidence="1">Belongs to the eukaryotic initiation factor 4E family.</text>
</comment>
<dbReference type="PANTHER" id="PTHR11960:SF18">
    <property type="entry name" value="EUKARYOTIC TRANSLATION INITIATION FACTOR 4E HOMOLOGOUS PROTEIN, ISOFORM B"/>
    <property type="match status" value="1"/>
</dbReference>